<protein>
    <recommendedName>
        <fullName evidence="2">YCII-related domain-containing protein</fullName>
    </recommendedName>
</protein>
<evidence type="ECO:0000256" key="1">
    <source>
        <dbReference type="ARBA" id="ARBA00007689"/>
    </source>
</evidence>
<proteinExistence type="inferred from homology"/>
<evidence type="ECO:0000313" key="3">
    <source>
        <dbReference type="EMBL" id="GLQ22840.1"/>
    </source>
</evidence>
<dbReference type="Pfam" id="PF03795">
    <property type="entry name" value="YCII"/>
    <property type="match status" value="1"/>
</dbReference>
<sequence length="146" mass="16168">MLLGHLTQVSRETAKPIIQSLMSKAKRVPRLKTPTWLVICMDGPDTPPLRNEHLFGHLDHIEANNSDYRVAGPIRDTADGPIIGSTFLIPAESKEAAIAKMDGDPYISSNMYASITAYHFAPACGEWMGGVIWDQDEIRANMPKYT</sequence>
<dbReference type="InterPro" id="IPR011008">
    <property type="entry name" value="Dimeric_a/b-barrel"/>
</dbReference>
<dbReference type="EMBL" id="BSNK01000001">
    <property type="protein sequence ID" value="GLQ22840.1"/>
    <property type="molecule type" value="Genomic_DNA"/>
</dbReference>
<comment type="similarity">
    <text evidence="1">Belongs to the YciI family.</text>
</comment>
<reference evidence="3" key="1">
    <citation type="journal article" date="2014" name="Int. J. Syst. Evol. Microbiol.">
        <title>Complete genome of a new Firmicutes species belonging to the dominant human colonic microbiota ('Ruminococcus bicirculans') reveals two chromosomes and a selective capacity to utilize plant glucans.</title>
        <authorList>
            <consortium name="NISC Comparative Sequencing Program"/>
            <person name="Wegmann U."/>
            <person name="Louis P."/>
            <person name="Goesmann A."/>
            <person name="Henrissat B."/>
            <person name="Duncan S.H."/>
            <person name="Flint H.J."/>
        </authorList>
    </citation>
    <scope>NUCLEOTIDE SEQUENCE</scope>
    <source>
        <strain evidence="3">NBRC 108219</strain>
    </source>
</reference>
<reference evidence="3" key="2">
    <citation type="submission" date="2023-01" db="EMBL/GenBank/DDBJ databases">
        <title>Draft genome sequence of Algimonas ampicilliniresistens strain NBRC 108219.</title>
        <authorList>
            <person name="Sun Q."/>
            <person name="Mori K."/>
        </authorList>
    </citation>
    <scope>NUCLEOTIDE SEQUENCE</scope>
    <source>
        <strain evidence="3">NBRC 108219</strain>
    </source>
</reference>
<feature type="domain" description="YCII-related" evidence="2">
    <location>
        <begin position="36"/>
        <end position="116"/>
    </location>
</feature>
<dbReference type="Proteomes" id="UP001161391">
    <property type="component" value="Unassembled WGS sequence"/>
</dbReference>
<dbReference type="InterPro" id="IPR005545">
    <property type="entry name" value="YCII"/>
</dbReference>
<keyword evidence="4" id="KW-1185">Reference proteome</keyword>
<organism evidence="3 4">
    <name type="scientific">Algimonas ampicilliniresistens</name>
    <dbReference type="NCBI Taxonomy" id="1298735"/>
    <lineage>
        <taxon>Bacteria</taxon>
        <taxon>Pseudomonadati</taxon>
        <taxon>Pseudomonadota</taxon>
        <taxon>Alphaproteobacteria</taxon>
        <taxon>Maricaulales</taxon>
        <taxon>Robiginitomaculaceae</taxon>
        <taxon>Algimonas</taxon>
    </lineage>
</organism>
<dbReference type="SUPFAM" id="SSF54909">
    <property type="entry name" value="Dimeric alpha+beta barrel"/>
    <property type="match status" value="1"/>
</dbReference>
<gene>
    <name evidence="3" type="ORF">GCM10007853_07140</name>
</gene>
<comment type="caution">
    <text evidence="3">The sequence shown here is derived from an EMBL/GenBank/DDBJ whole genome shotgun (WGS) entry which is preliminary data.</text>
</comment>
<evidence type="ECO:0000259" key="2">
    <source>
        <dbReference type="Pfam" id="PF03795"/>
    </source>
</evidence>
<dbReference type="Gene3D" id="3.30.70.1060">
    <property type="entry name" value="Dimeric alpha+beta barrel"/>
    <property type="match status" value="1"/>
</dbReference>
<accession>A0ABQ5V6Y6</accession>
<name>A0ABQ5V6Y6_9PROT</name>
<evidence type="ECO:0000313" key="4">
    <source>
        <dbReference type="Proteomes" id="UP001161391"/>
    </source>
</evidence>